<dbReference type="RefSeq" id="WP_085126622.1">
    <property type="nucleotide sequence ID" value="NZ_FWZX01000043.1"/>
</dbReference>
<accession>A0A1Y6CW21</accession>
<dbReference type="InterPro" id="IPR036890">
    <property type="entry name" value="HATPase_C_sf"/>
</dbReference>
<organism evidence="3 4">
    <name type="scientific">Tistlia consotensis USBA 355</name>
    <dbReference type="NCBI Taxonomy" id="560819"/>
    <lineage>
        <taxon>Bacteria</taxon>
        <taxon>Pseudomonadati</taxon>
        <taxon>Pseudomonadota</taxon>
        <taxon>Alphaproteobacteria</taxon>
        <taxon>Rhodospirillales</taxon>
        <taxon>Rhodovibrionaceae</taxon>
        <taxon>Tistlia</taxon>
    </lineage>
</organism>
<dbReference type="CDD" id="cd16936">
    <property type="entry name" value="HATPase_RsbW-like"/>
    <property type="match status" value="1"/>
</dbReference>
<protein>
    <submittedName>
        <fullName evidence="3">Serine/threonine-protein kinase RsbW/sigma-B regulation protein RsbU (Phosphoserine phosphatase)</fullName>
    </submittedName>
</protein>
<sequence>MTATFELTLKNDMAEHARLSAALADWAEAQGIDAGLVTTFELAFDEILANITSYAYDDGGEHAIEVTCHWDGSALSAEVVDDGRAFDPLAAPDPDLEAGLDEREIGGLGLFMVRQLMDDVAYRREDGRNRLSFAKKQDAA</sequence>
<dbReference type="GO" id="GO:0004674">
    <property type="term" value="F:protein serine/threonine kinase activity"/>
    <property type="evidence" value="ECO:0007669"/>
    <property type="project" value="UniProtKB-KW"/>
</dbReference>
<dbReference type="SUPFAM" id="SSF55874">
    <property type="entry name" value="ATPase domain of HSP90 chaperone/DNA topoisomerase II/histidine kinase"/>
    <property type="match status" value="1"/>
</dbReference>
<gene>
    <name evidence="3" type="ORF">SAMN05428998_14310</name>
</gene>
<dbReference type="InterPro" id="IPR050267">
    <property type="entry name" value="Anti-sigma-factor_SerPK"/>
</dbReference>
<evidence type="ECO:0000313" key="3">
    <source>
        <dbReference type="EMBL" id="SMF81221.1"/>
    </source>
</evidence>
<proteinExistence type="predicted"/>
<evidence type="ECO:0000256" key="1">
    <source>
        <dbReference type="ARBA" id="ARBA00022527"/>
    </source>
</evidence>
<keyword evidence="3" id="KW-0418">Kinase</keyword>
<evidence type="ECO:0000259" key="2">
    <source>
        <dbReference type="Pfam" id="PF13581"/>
    </source>
</evidence>
<keyword evidence="4" id="KW-1185">Reference proteome</keyword>
<feature type="domain" description="Histidine kinase/HSP90-like ATPase" evidence="2">
    <location>
        <begin position="14"/>
        <end position="134"/>
    </location>
</feature>
<dbReference type="PANTHER" id="PTHR35526:SF6">
    <property type="entry name" value="SLR1861 PROTEIN"/>
    <property type="match status" value="1"/>
</dbReference>
<reference evidence="3 4" key="1">
    <citation type="submission" date="2017-04" db="EMBL/GenBank/DDBJ databases">
        <authorList>
            <person name="Afonso C.L."/>
            <person name="Miller P.J."/>
            <person name="Scott M.A."/>
            <person name="Spackman E."/>
            <person name="Goraichik I."/>
            <person name="Dimitrov K.M."/>
            <person name="Suarez D.L."/>
            <person name="Swayne D.E."/>
        </authorList>
    </citation>
    <scope>NUCLEOTIDE SEQUENCE [LARGE SCALE GENOMIC DNA]</scope>
    <source>
        <strain evidence="3 4">USBA 355</strain>
    </source>
</reference>
<keyword evidence="1" id="KW-0723">Serine/threonine-protein kinase</keyword>
<evidence type="ECO:0000313" key="4">
    <source>
        <dbReference type="Proteomes" id="UP000192917"/>
    </source>
</evidence>
<name>A0A1Y6CW21_9PROT</name>
<dbReference type="STRING" id="560819.SAMN05428998_14310"/>
<dbReference type="AlphaFoldDB" id="A0A1Y6CW21"/>
<dbReference type="PANTHER" id="PTHR35526">
    <property type="entry name" value="ANTI-SIGMA-F FACTOR RSBW-RELATED"/>
    <property type="match status" value="1"/>
</dbReference>
<dbReference type="InterPro" id="IPR003594">
    <property type="entry name" value="HATPase_dom"/>
</dbReference>
<dbReference type="Gene3D" id="3.30.565.10">
    <property type="entry name" value="Histidine kinase-like ATPase, C-terminal domain"/>
    <property type="match status" value="1"/>
</dbReference>
<dbReference type="EMBL" id="FWZX01000043">
    <property type="protein sequence ID" value="SMF81221.1"/>
    <property type="molecule type" value="Genomic_DNA"/>
</dbReference>
<dbReference type="Pfam" id="PF13581">
    <property type="entry name" value="HATPase_c_2"/>
    <property type="match status" value="1"/>
</dbReference>
<keyword evidence="3" id="KW-0808">Transferase</keyword>
<dbReference type="Proteomes" id="UP000192917">
    <property type="component" value="Unassembled WGS sequence"/>
</dbReference>